<dbReference type="AlphaFoldDB" id="A0A4R2RKI7"/>
<gene>
    <name evidence="1" type="ORF">EDD57_1404</name>
</gene>
<dbReference type="RefSeq" id="WP_131849575.1">
    <property type="nucleotide sequence ID" value="NZ_SLXV01000040.1"/>
</dbReference>
<accession>A0A4R2RKI7</accession>
<dbReference type="InterPro" id="IPR040547">
    <property type="entry name" value="CdiI"/>
</dbReference>
<proteinExistence type="predicted"/>
<sequence>MINFDLTKTLQELDGQIWDDNSFPSYVVTTVHNARLKPLQDVTDEEIRILIGQEVSLEYVVPIAIERLYKDPLLRANFYHGDLLQKV</sequence>
<dbReference type="CDD" id="cd20691">
    <property type="entry name" value="CdiI_EC536-like"/>
    <property type="match status" value="1"/>
</dbReference>
<evidence type="ECO:0000313" key="2">
    <source>
        <dbReference type="Proteomes" id="UP000294746"/>
    </source>
</evidence>
<dbReference type="Proteomes" id="UP000294746">
    <property type="component" value="Unassembled WGS sequence"/>
</dbReference>
<dbReference type="Pfam" id="PF18616">
    <property type="entry name" value="CdiI_3"/>
    <property type="match status" value="1"/>
</dbReference>
<dbReference type="EMBL" id="SLXV01000040">
    <property type="protein sequence ID" value="TCP64412.1"/>
    <property type="molecule type" value="Genomic_DNA"/>
</dbReference>
<reference evidence="1 2" key="1">
    <citation type="submission" date="2019-03" db="EMBL/GenBank/DDBJ databases">
        <title>Genomic Encyclopedia of Type Strains, Phase IV (KMG-IV): sequencing the most valuable type-strain genomes for metagenomic binning, comparative biology and taxonomic classification.</title>
        <authorList>
            <person name="Goeker M."/>
        </authorList>
    </citation>
    <scope>NUCLEOTIDE SEQUENCE [LARGE SCALE GENOMIC DNA]</scope>
    <source>
        <strain evidence="1 2">DSM 46831</strain>
    </source>
</reference>
<dbReference type="OrthoDB" id="4829274at2"/>
<organism evidence="1 2">
    <name type="scientific">Baia soyae</name>
    <dbReference type="NCBI Taxonomy" id="1544746"/>
    <lineage>
        <taxon>Bacteria</taxon>
        <taxon>Bacillati</taxon>
        <taxon>Bacillota</taxon>
        <taxon>Bacilli</taxon>
        <taxon>Bacillales</taxon>
        <taxon>Thermoactinomycetaceae</taxon>
        <taxon>Baia</taxon>
    </lineage>
</organism>
<comment type="caution">
    <text evidence="1">The sequence shown here is derived from an EMBL/GenBank/DDBJ whole genome shotgun (WGS) entry which is preliminary data.</text>
</comment>
<name>A0A4R2RKI7_9BACL</name>
<evidence type="ECO:0000313" key="1">
    <source>
        <dbReference type="EMBL" id="TCP64412.1"/>
    </source>
</evidence>
<protein>
    <submittedName>
        <fullName evidence="1">Uncharacterized protein</fullName>
    </submittedName>
</protein>
<keyword evidence="2" id="KW-1185">Reference proteome</keyword>